<dbReference type="PANTHER" id="PTHR12558:SF13">
    <property type="entry name" value="CELL DIVISION CYCLE PROTEIN 27 HOMOLOG"/>
    <property type="match status" value="1"/>
</dbReference>
<proteinExistence type="predicted"/>
<dbReference type="EMBL" id="UOFC01000299">
    <property type="protein sequence ID" value="VAW49706.1"/>
    <property type="molecule type" value="Genomic_DNA"/>
</dbReference>
<dbReference type="SMART" id="SM00028">
    <property type="entry name" value="TPR"/>
    <property type="match status" value="8"/>
</dbReference>
<dbReference type="SUPFAM" id="SSF48452">
    <property type="entry name" value="TPR-like"/>
    <property type="match status" value="3"/>
</dbReference>
<evidence type="ECO:0000313" key="2">
    <source>
        <dbReference type="EMBL" id="VAW49706.1"/>
    </source>
</evidence>
<dbReference type="InterPro" id="IPR019734">
    <property type="entry name" value="TPR_rpt"/>
</dbReference>
<organism evidence="2">
    <name type="scientific">hydrothermal vent metagenome</name>
    <dbReference type="NCBI Taxonomy" id="652676"/>
    <lineage>
        <taxon>unclassified sequences</taxon>
        <taxon>metagenomes</taxon>
        <taxon>ecological metagenomes</taxon>
    </lineage>
</organism>
<dbReference type="InterPro" id="IPR025137">
    <property type="entry name" value="NfrA_C"/>
</dbReference>
<dbReference type="Pfam" id="PF13432">
    <property type="entry name" value="TPR_16"/>
    <property type="match status" value="2"/>
</dbReference>
<reference evidence="2" key="1">
    <citation type="submission" date="2018-06" db="EMBL/GenBank/DDBJ databases">
        <authorList>
            <person name="Zhirakovskaya E."/>
        </authorList>
    </citation>
    <scope>NUCLEOTIDE SEQUENCE</scope>
</reference>
<dbReference type="AlphaFoldDB" id="A0A3B0WZD3"/>
<dbReference type="InterPro" id="IPR011990">
    <property type="entry name" value="TPR-like_helical_dom_sf"/>
</dbReference>
<protein>
    <recommendedName>
        <fullName evidence="1">Bacteriophage N4 adsorption protein A C-terminal domain-containing protein</fullName>
    </recommendedName>
</protein>
<dbReference type="Gene3D" id="1.25.40.10">
    <property type="entry name" value="Tetratricopeptide repeat domain"/>
    <property type="match status" value="3"/>
</dbReference>
<accession>A0A3B0WZD3</accession>
<evidence type="ECO:0000259" key="1">
    <source>
        <dbReference type="Pfam" id="PF13283"/>
    </source>
</evidence>
<dbReference type="PROSITE" id="PS50005">
    <property type="entry name" value="TPR"/>
    <property type="match status" value="3"/>
</dbReference>
<name>A0A3B0WZD3_9ZZZZ</name>
<dbReference type="PANTHER" id="PTHR12558">
    <property type="entry name" value="CELL DIVISION CYCLE 16,23,27"/>
    <property type="match status" value="1"/>
</dbReference>
<feature type="domain" description="Bacteriophage N4 adsorption protein A C-terminal" evidence="1">
    <location>
        <begin position="532"/>
        <end position="687"/>
    </location>
</feature>
<sequence length="699" mass="80349">AVTIQSGNPRQHRKICRAPRQNLCAGRMRFQPQMPPKQLKQHDYLLKMKLGYAYFHIKDVAQARLEFSEAIDLAQSDIQKYDAHIVLGYLKKRSQNWKESKEDYQAALDLNPSSTVSMWALADIAQEQHDFELAIKWFNKVLSVDSSPNVKKRLVYVHQAFGLSLYQQQRWKLALKQFQMALEMQSNSRLLLYTAFTHKQLGKNVEAKKYIHQALSNSQQLTDIELGMLYSQLGKLHVSVAEYNDALNAFLRSLDYHEEPDVRLNVANIYRLTGDFNQARQTLENIDEVALKPALKLTYFNQLALIYAEQQQYQSSIDALLRAEDVNSMAGQQYQLWLYYSKLGNLKKANYYLEQANLKQPNNSQYAASLGYLYMAEERYENAIKLFQDIVEQDPDFPNLYQDLGYAEISNMNNDAAVNWFKKGIDKQTSQLNKGVTKRQQKEVQKKIDMMKNEVSKLKNHYQFSLYQMYRSNDDNHKSGVSPSFGNSATPSQGGINITYQPHELGYRDGRVLQLFTRLLWNTQAQTLQVESDSLQGGVGFRYKPFKAHGLFLGIEKLFEIGDNSIDDWLARTQYSWYKAFEADKATLNHYYLSIYGDLTFFSGKTHDRSFSWEAGFGKKIRLGSNLFVSPHLTANGSSQEPNLYSGSYTEAGIGLSMQALFGGSQYQANTSSAELRFQYKKNVENDRSGWTVTGVLNY</sequence>
<gene>
    <name evidence="2" type="ORF">MNBD_GAMMA03-378</name>
</gene>
<feature type="non-terminal residue" evidence="2">
    <location>
        <position position="1"/>
    </location>
</feature>
<dbReference type="Pfam" id="PF13283">
    <property type="entry name" value="NfrA_C"/>
    <property type="match status" value="1"/>
</dbReference>